<evidence type="ECO:0000313" key="1">
    <source>
        <dbReference type="EMBL" id="QIE89460.1"/>
    </source>
</evidence>
<dbReference type="Proteomes" id="UP000501063">
    <property type="component" value="Chromosome"/>
</dbReference>
<dbReference type="AlphaFoldDB" id="A0A6G6J325"/>
<dbReference type="InterPro" id="IPR006450">
    <property type="entry name" value="Phage_HK97_gp6-like"/>
</dbReference>
<dbReference type="CDD" id="cd08054">
    <property type="entry name" value="gp6"/>
    <property type="match status" value="1"/>
</dbReference>
<accession>A0A6G6J325</accession>
<dbReference type="Gene3D" id="1.10.3230.30">
    <property type="entry name" value="Phage gp6-like head-tail connector protein"/>
    <property type="match status" value="1"/>
</dbReference>
<dbReference type="EMBL" id="CP049140">
    <property type="protein sequence ID" value="QIE89460.1"/>
    <property type="molecule type" value="Genomic_DNA"/>
</dbReference>
<reference evidence="1 2" key="1">
    <citation type="submission" date="2020-02" db="EMBL/GenBank/DDBJ databases">
        <title>Integrative conjugative elements (ICEs) and plasmids drive adaptation of Pseudomonas nitroreducens strain HBP1 to wastewater environment.</title>
        <authorList>
            <person name="Sentchilo V."/>
            <person name="Carraro N."/>
            <person name="Bertelli C."/>
            <person name="van der Meer J.R."/>
        </authorList>
    </citation>
    <scope>NUCLEOTIDE SEQUENCE [LARGE SCALE GENOMIC DNA]</scope>
    <source>
        <strain evidence="1 2">HBP1</strain>
    </source>
</reference>
<protein>
    <submittedName>
        <fullName evidence="1">Phage gp6-like head-tail connector protein</fullName>
    </submittedName>
</protein>
<dbReference type="RefSeq" id="WP_024762925.1">
    <property type="nucleotide sequence ID" value="NZ_CP049140.1"/>
</dbReference>
<evidence type="ECO:0000313" key="2">
    <source>
        <dbReference type="Proteomes" id="UP000501063"/>
    </source>
</evidence>
<name>A0A6G6J325_PSENT</name>
<sequence length="107" mass="12286">MIIDWNAHPELLPRIKLQAKVDNDVEDELIKGYVEAALFHVEQHCDVELVEADPVEPNQLAIAPDIWQAVYLLVAHWYANREAVALGTIATSIPLGVERLLWYRKRF</sequence>
<dbReference type="Pfam" id="PF05135">
    <property type="entry name" value="Phage_connect_1"/>
    <property type="match status" value="1"/>
</dbReference>
<dbReference type="InterPro" id="IPR021146">
    <property type="entry name" value="Phage_gp6-like_head-tail"/>
</dbReference>
<dbReference type="KEGG" id="pnt:G5B91_25620"/>
<gene>
    <name evidence="1" type="ORF">G5B91_25620</name>
</gene>
<dbReference type="NCBIfam" id="TIGR01560">
    <property type="entry name" value="put_DNA_pack"/>
    <property type="match status" value="1"/>
</dbReference>
<proteinExistence type="predicted"/>
<organism evidence="1 2">
    <name type="scientific">Pseudomonas nitroreducens</name>
    <dbReference type="NCBI Taxonomy" id="46680"/>
    <lineage>
        <taxon>Bacteria</taxon>
        <taxon>Pseudomonadati</taxon>
        <taxon>Pseudomonadota</taxon>
        <taxon>Gammaproteobacteria</taxon>
        <taxon>Pseudomonadales</taxon>
        <taxon>Pseudomonadaceae</taxon>
        <taxon>Pseudomonas</taxon>
    </lineage>
</organism>